<name>A0A1B3XL53_9BACI</name>
<accession>A0A1B3XL53</accession>
<evidence type="ECO:0000313" key="2">
    <source>
        <dbReference type="Proteomes" id="UP000077926"/>
    </source>
</evidence>
<evidence type="ECO:0000313" key="1">
    <source>
        <dbReference type="EMBL" id="AOH53958.1"/>
    </source>
</evidence>
<reference evidence="1 2" key="1">
    <citation type="submission" date="2016-08" db="EMBL/GenBank/DDBJ databases">
        <title>Complete genome sequence of Bacillus muralis G25-68, a strain with toxicity to nematodes.</title>
        <authorList>
            <person name="Zheng Z."/>
        </authorList>
    </citation>
    <scope>NUCLEOTIDE SEQUENCE [LARGE SCALE GENOMIC DNA]</scope>
    <source>
        <strain evidence="1 2">G25-68</strain>
    </source>
</reference>
<dbReference type="EMBL" id="CP017080">
    <property type="protein sequence ID" value="AOH53958.1"/>
    <property type="molecule type" value="Genomic_DNA"/>
</dbReference>
<dbReference type="OrthoDB" id="2112405at2"/>
<dbReference type="AlphaFoldDB" id="A0A1B3XL53"/>
<dbReference type="STRING" id="264697.ABE28_006310"/>
<sequence>MKYILRKHMEEKVPLEIIYLSEQGKITQRKIQVLEIYPGHIHAFCFLRQTKRTFKMNNILSARLIKAKYDQSG</sequence>
<protein>
    <recommendedName>
        <fullName evidence="3">WYL domain-containing protein</fullName>
    </recommendedName>
</protein>
<keyword evidence="2" id="KW-1185">Reference proteome</keyword>
<organism evidence="1 2">
    <name type="scientific">Peribacillus muralis</name>
    <dbReference type="NCBI Taxonomy" id="264697"/>
    <lineage>
        <taxon>Bacteria</taxon>
        <taxon>Bacillati</taxon>
        <taxon>Bacillota</taxon>
        <taxon>Bacilli</taxon>
        <taxon>Bacillales</taxon>
        <taxon>Bacillaceae</taxon>
        <taxon>Peribacillus</taxon>
    </lineage>
</organism>
<proteinExistence type="predicted"/>
<evidence type="ECO:0008006" key="3">
    <source>
        <dbReference type="Google" id="ProtNLM"/>
    </source>
</evidence>
<dbReference type="RefSeq" id="WP_064466553.1">
    <property type="nucleotide sequence ID" value="NZ_CP017080.1"/>
</dbReference>
<gene>
    <name evidence="1" type="ORF">ABE28_006310</name>
</gene>
<dbReference type="Proteomes" id="UP000077926">
    <property type="component" value="Chromosome"/>
</dbReference>
<dbReference type="KEGG" id="bmur:ABE28_006310"/>